<keyword evidence="4 6" id="KW-1133">Transmembrane helix</keyword>
<sequence>MMKSLQLQVGERYSIVTLLFFVPYIIFELPSNMVLRKVGTRYWLGGIVIAFGILTIGQGFTKHWWQFAICRVLLGVFESGFFPGCVYLLSCWYPRYQTAGRMAVFYLTSMVISGFSNIIGYGMSLLAPRGGLLGWQWIYLLFGIITVVLGIAAVLLIVDFPEKSTFLTPEEKAWAIDRIERDRGDAVPDKMSWGTIKRDIIDWKIWGFAYLFMSATTGSYAFAFFLPVILAGGGYSTETALLLSAPPYVFAAIYTFISAVLSDKTRLRAPFIAFSCLVCIVGLAILAYADKLGVRYFGAFLTIAGAQSNVPAVIAYSQNNILGSSKRSLTSALVIGFGGVGGIIASAAYRQADSPTYIPGLWTTLGLNIGSIILLGILSMYMRAQNRKLSAGGEHLNEGRTDFKYAI</sequence>
<evidence type="ECO:0000256" key="5">
    <source>
        <dbReference type="ARBA" id="ARBA00023136"/>
    </source>
</evidence>
<evidence type="ECO:0000256" key="3">
    <source>
        <dbReference type="ARBA" id="ARBA00022692"/>
    </source>
</evidence>
<evidence type="ECO:0000256" key="2">
    <source>
        <dbReference type="ARBA" id="ARBA00022448"/>
    </source>
</evidence>
<dbReference type="GO" id="GO:0016020">
    <property type="term" value="C:membrane"/>
    <property type="evidence" value="ECO:0007669"/>
    <property type="project" value="UniProtKB-SubCell"/>
</dbReference>
<feature type="transmembrane region" description="Helical" evidence="6">
    <location>
        <begin position="329"/>
        <end position="349"/>
    </location>
</feature>
<dbReference type="InterPro" id="IPR011701">
    <property type="entry name" value="MFS"/>
</dbReference>
<evidence type="ECO:0000259" key="7">
    <source>
        <dbReference type="PROSITE" id="PS50850"/>
    </source>
</evidence>
<accession>A0AAD9CVI2</accession>
<evidence type="ECO:0000313" key="8">
    <source>
        <dbReference type="EMBL" id="KAK1922834.1"/>
    </source>
</evidence>
<feature type="transmembrane region" description="Helical" evidence="6">
    <location>
        <begin position="361"/>
        <end position="381"/>
    </location>
</feature>
<dbReference type="PANTHER" id="PTHR43791:SF3">
    <property type="entry name" value="MAJOR FACILITATOR SUPERFAMILY (MFS) PROFILE DOMAIN-CONTAINING PROTEIN"/>
    <property type="match status" value="1"/>
</dbReference>
<keyword evidence="2" id="KW-0813">Transport</keyword>
<reference evidence="8" key="1">
    <citation type="submission" date="2023-02" db="EMBL/GenBank/DDBJ databases">
        <title>Identification and recombinant expression of a fungal hydrolase from Papiliotrema laurentii that hydrolyzes apple cutin and clears colloidal polyester polyurethane.</title>
        <authorList>
            <consortium name="DOE Joint Genome Institute"/>
            <person name="Roman V.A."/>
            <person name="Bojanowski C."/>
            <person name="Crable B.R."/>
            <person name="Wagner D.N."/>
            <person name="Hung C.S."/>
            <person name="Nadeau L.J."/>
            <person name="Schratz L."/>
            <person name="Haridas S."/>
            <person name="Pangilinan J."/>
            <person name="Lipzen A."/>
            <person name="Na H."/>
            <person name="Yan M."/>
            <person name="Ng V."/>
            <person name="Grigoriev I.V."/>
            <person name="Spatafora J.W."/>
            <person name="Barlow D."/>
            <person name="Biffinger J."/>
            <person name="Kelley-Loughnane N."/>
            <person name="Varaljay V.A."/>
            <person name="Crookes-Goodson W.J."/>
        </authorList>
    </citation>
    <scope>NUCLEOTIDE SEQUENCE</scope>
    <source>
        <strain evidence="8">5307AH</strain>
    </source>
</reference>
<feature type="transmembrane region" description="Helical" evidence="6">
    <location>
        <begin position="72"/>
        <end position="92"/>
    </location>
</feature>
<organism evidence="8 9">
    <name type="scientific">Papiliotrema laurentii</name>
    <name type="common">Cryptococcus laurentii</name>
    <dbReference type="NCBI Taxonomy" id="5418"/>
    <lineage>
        <taxon>Eukaryota</taxon>
        <taxon>Fungi</taxon>
        <taxon>Dikarya</taxon>
        <taxon>Basidiomycota</taxon>
        <taxon>Agaricomycotina</taxon>
        <taxon>Tremellomycetes</taxon>
        <taxon>Tremellales</taxon>
        <taxon>Rhynchogastremaceae</taxon>
        <taxon>Papiliotrema</taxon>
    </lineage>
</organism>
<dbReference type="AlphaFoldDB" id="A0AAD9CVI2"/>
<evidence type="ECO:0000313" key="9">
    <source>
        <dbReference type="Proteomes" id="UP001182556"/>
    </source>
</evidence>
<name>A0AAD9CVI2_PAPLA</name>
<feature type="transmembrane region" description="Helical" evidence="6">
    <location>
        <begin position="295"/>
        <end position="317"/>
    </location>
</feature>
<dbReference type="FunFam" id="1.20.1250.20:FF:000013">
    <property type="entry name" value="MFS general substrate transporter"/>
    <property type="match status" value="1"/>
</dbReference>
<feature type="transmembrane region" description="Helical" evidence="6">
    <location>
        <begin position="42"/>
        <end position="60"/>
    </location>
</feature>
<evidence type="ECO:0000256" key="4">
    <source>
        <dbReference type="ARBA" id="ARBA00022989"/>
    </source>
</evidence>
<dbReference type="Gene3D" id="1.20.1250.20">
    <property type="entry name" value="MFS general substrate transporter like domains"/>
    <property type="match status" value="2"/>
</dbReference>
<dbReference type="PANTHER" id="PTHR43791">
    <property type="entry name" value="PERMEASE-RELATED"/>
    <property type="match status" value="1"/>
</dbReference>
<dbReference type="InterPro" id="IPR020846">
    <property type="entry name" value="MFS_dom"/>
</dbReference>
<proteinExistence type="predicted"/>
<keyword evidence="9" id="KW-1185">Reference proteome</keyword>
<dbReference type="SUPFAM" id="SSF103473">
    <property type="entry name" value="MFS general substrate transporter"/>
    <property type="match status" value="1"/>
</dbReference>
<feature type="transmembrane region" description="Helical" evidence="6">
    <location>
        <begin position="137"/>
        <end position="158"/>
    </location>
</feature>
<keyword evidence="5 6" id="KW-0472">Membrane</keyword>
<gene>
    <name evidence="8" type="ORF">DB88DRAFT_511418</name>
</gene>
<dbReference type="GO" id="GO:0022857">
    <property type="term" value="F:transmembrane transporter activity"/>
    <property type="evidence" value="ECO:0007669"/>
    <property type="project" value="InterPro"/>
</dbReference>
<dbReference type="InterPro" id="IPR036259">
    <property type="entry name" value="MFS_trans_sf"/>
</dbReference>
<dbReference type="PROSITE" id="PS50850">
    <property type="entry name" value="MFS"/>
    <property type="match status" value="1"/>
</dbReference>
<feature type="transmembrane region" description="Helical" evidence="6">
    <location>
        <begin position="205"/>
        <end position="229"/>
    </location>
</feature>
<protein>
    <submittedName>
        <fullName evidence="8">Major facilitator superfamily domain-containing protein</fullName>
    </submittedName>
</protein>
<feature type="domain" description="Major facilitator superfamily (MFS) profile" evidence="7">
    <location>
        <begin position="1"/>
        <end position="388"/>
    </location>
</feature>
<dbReference type="Proteomes" id="UP001182556">
    <property type="component" value="Unassembled WGS sequence"/>
</dbReference>
<dbReference type="Pfam" id="PF07690">
    <property type="entry name" value="MFS_1"/>
    <property type="match status" value="1"/>
</dbReference>
<dbReference type="EMBL" id="JAODAN010000007">
    <property type="protein sequence ID" value="KAK1922834.1"/>
    <property type="molecule type" value="Genomic_DNA"/>
</dbReference>
<evidence type="ECO:0000256" key="1">
    <source>
        <dbReference type="ARBA" id="ARBA00004141"/>
    </source>
</evidence>
<comment type="caution">
    <text evidence="8">The sequence shown here is derived from an EMBL/GenBank/DDBJ whole genome shotgun (WGS) entry which is preliminary data.</text>
</comment>
<keyword evidence="3 6" id="KW-0812">Transmembrane</keyword>
<feature type="transmembrane region" description="Helical" evidence="6">
    <location>
        <begin position="241"/>
        <end position="262"/>
    </location>
</feature>
<feature type="transmembrane region" description="Helical" evidence="6">
    <location>
        <begin position="269"/>
        <end position="289"/>
    </location>
</feature>
<feature type="transmembrane region" description="Helical" evidence="6">
    <location>
        <begin position="104"/>
        <end position="125"/>
    </location>
</feature>
<evidence type="ECO:0000256" key="6">
    <source>
        <dbReference type="SAM" id="Phobius"/>
    </source>
</evidence>
<comment type="subcellular location">
    <subcellularLocation>
        <location evidence="1">Membrane</location>
        <topology evidence="1">Multi-pass membrane protein</topology>
    </subcellularLocation>
</comment>
<feature type="transmembrane region" description="Helical" evidence="6">
    <location>
        <begin position="12"/>
        <end position="30"/>
    </location>
</feature>